<dbReference type="InterPro" id="IPR002076">
    <property type="entry name" value="ELO_fam"/>
</dbReference>
<feature type="transmembrane region" description="Helical" evidence="12">
    <location>
        <begin position="141"/>
        <end position="160"/>
    </location>
</feature>
<evidence type="ECO:0000313" key="14">
    <source>
        <dbReference type="Proteomes" id="UP001270362"/>
    </source>
</evidence>
<keyword evidence="7 12" id="KW-1133">Transmembrane helix</keyword>
<keyword evidence="9 12" id="KW-0472">Membrane</keyword>
<comment type="catalytic activity">
    <reaction evidence="11">
        <text>a very-long-chain acyl-CoA + malonyl-CoA + H(+) = a very-long-chain 3-oxoacyl-CoA + CO2 + CoA</text>
        <dbReference type="Rhea" id="RHEA:32727"/>
        <dbReference type="ChEBI" id="CHEBI:15378"/>
        <dbReference type="ChEBI" id="CHEBI:16526"/>
        <dbReference type="ChEBI" id="CHEBI:57287"/>
        <dbReference type="ChEBI" id="CHEBI:57384"/>
        <dbReference type="ChEBI" id="CHEBI:90725"/>
        <dbReference type="ChEBI" id="CHEBI:90736"/>
        <dbReference type="EC" id="2.3.1.199"/>
    </reaction>
</comment>
<protein>
    <recommendedName>
        <fullName evidence="12">Elongation of fatty acids protein</fullName>
        <ecNumber evidence="12">2.3.1.-</ecNumber>
    </recommendedName>
</protein>
<evidence type="ECO:0000256" key="8">
    <source>
        <dbReference type="ARBA" id="ARBA00023098"/>
    </source>
</evidence>
<evidence type="ECO:0000256" key="4">
    <source>
        <dbReference type="ARBA" id="ARBA00022679"/>
    </source>
</evidence>
<organism evidence="13 14">
    <name type="scientific">Podospora appendiculata</name>
    <dbReference type="NCBI Taxonomy" id="314037"/>
    <lineage>
        <taxon>Eukaryota</taxon>
        <taxon>Fungi</taxon>
        <taxon>Dikarya</taxon>
        <taxon>Ascomycota</taxon>
        <taxon>Pezizomycotina</taxon>
        <taxon>Sordariomycetes</taxon>
        <taxon>Sordariomycetidae</taxon>
        <taxon>Sordariales</taxon>
        <taxon>Podosporaceae</taxon>
        <taxon>Podospora</taxon>
    </lineage>
</organism>
<dbReference type="GO" id="GO:0034625">
    <property type="term" value="P:fatty acid elongation, monounsaturated fatty acid"/>
    <property type="evidence" value="ECO:0007669"/>
    <property type="project" value="TreeGrafter"/>
</dbReference>
<dbReference type="EC" id="2.3.1.-" evidence="12"/>
<dbReference type="Proteomes" id="UP001270362">
    <property type="component" value="Unassembled WGS sequence"/>
</dbReference>
<keyword evidence="3 12" id="KW-0444">Lipid biosynthesis</keyword>
<sequence length="302" mass="34087">MWSLLDALWTRVAGYPAAEFEFKPPLTPLSTLNGSVIFVTLYYAMIISGTEWMRHRKPFKLQGLFLAHNLSLSVLSAFLLALFVEQLVPILRAKGTLYAICDKRGGWTQPFVVLYYLNYLTKYLELLDTVFLILKKKPLKFLHCYHHGATALLCYTQLAGTTPVSWVPITLNLAVHVVMYAYYFLAARGARVRWKAWVTRLQIAQFVVDLGFVYFTSWNCFASRRWPILTSYLVLFVSFYSSTYRSVGGDNLGKAARRAEGGGAVKLHVQVHGPKGSGSLPESTVVVDEKKKGQMEVVLLGR</sequence>
<comment type="catalytic activity">
    <reaction evidence="12">
        <text>an acyl-CoA + malonyl-CoA + H(+) = a 3-oxoacyl-CoA + CO2 + CoA</text>
        <dbReference type="Rhea" id="RHEA:50252"/>
        <dbReference type="ChEBI" id="CHEBI:15378"/>
        <dbReference type="ChEBI" id="CHEBI:16526"/>
        <dbReference type="ChEBI" id="CHEBI:57287"/>
        <dbReference type="ChEBI" id="CHEBI:57384"/>
        <dbReference type="ChEBI" id="CHEBI:58342"/>
        <dbReference type="ChEBI" id="CHEBI:90726"/>
    </reaction>
    <physiologicalReaction direction="left-to-right" evidence="12">
        <dbReference type="Rhea" id="RHEA:50253"/>
    </physiologicalReaction>
</comment>
<keyword evidence="14" id="KW-1185">Reference proteome</keyword>
<feature type="transmembrane region" description="Helical" evidence="12">
    <location>
        <begin position="64"/>
        <end position="84"/>
    </location>
</feature>
<evidence type="ECO:0000256" key="12">
    <source>
        <dbReference type="RuleBase" id="RU361115"/>
    </source>
</evidence>
<reference evidence="13" key="1">
    <citation type="journal article" date="2023" name="Mol. Phylogenet. Evol.">
        <title>Genome-scale phylogeny and comparative genomics of the fungal order Sordariales.</title>
        <authorList>
            <person name="Hensen N."/>
            <person name="Bonometti L."/>
            <person name="Westerberg I."/>
            <person name="Brannstrom I.O."/>
            <person name="Guillou S."/>
            <person name="Cros-Aarteil S."/>
            <person name="Calhoun S."/>
            <person name="Haridas S."/>
            <person name="Kuo A."/>
            <person name="Mondo S."/>
            <person name="Pangilinan J."/>
            <person name="Riley R."/>
            <person name="LaButti K."/>
            <person name="Andreopoulos B."/>
            <person name="Lipzen A."/>
            <person name="Chen C."/>
            <person name="Yan M."/>
            <person name="Daum C."/>
            <person name="Ng V."/>
            <person name="Clum A."/>
            <person name="Steindorff A."/>
            <person name="Ohm R.A."/>
            <person name="Martin F."/>
            <person name="Silar P."/>
            <person name="Natvig D.O."/>
            <person name="Lalanne C."/>
            <person name="Gautier V."/>
            <person name="Ament-Velasquez S.L."/>
            <person name="Kruys A."/>
            <person name="Hutchinson M.I."/>
            <person name="Powell A.J."/>
            <person name="Barry K."/>
            <person name="Miller A.N."/>
            <person name="Grigoriev I.V."/>
            <person name="Debuchy R."/>
            <person name="Gladieux P."/>
            <person name="Hiltunen Thoren M."/>
            <person name="Johannesson H."/>
        </authorList>
    </citation>
    <scope>NUCLEOTIDE SEQUENCE</scope>
    <source>
        <strain evidence="13">CBS 314.62</strain>
    </source>
</reference>
<evidence type="ECO:0000256" key="5">
    <source>
        <dbReference type="ARBA" id="ARBA00022692"/>
    </source>
</evidence>
<keyword evidence="10 12" id="KW-0275">Fatty acid biosynthesis</keyword>
<dbReference type="AlphaFoldDB" id="A0AAE0X5N1"/>
<dbReference type="GO" id="GO:0030148">
    <property type="term" value="P:sphingolipid biosynthetic process"/>
    <property type="evidence" value="ECO:0007669"/>
    <property type="project" value="TreeGrafter"/>
</dbReference>
<dbReference type="EMBL" id="JAULSO010000003">
    <property type="protein sequence ID" value="KAK3685403.1"/>
    <property type="molecule type" value="Genomic_DNA"/>
</dbReference>
<evidence type="ECO:0000313" key="13">
    <source>
        <dbReference type="EMBL" id="KAK3685403.1"/>
    </source>
</evidence>
<evidence type="ECO:0000256" key="1">
    <source>
        <dbReference type="ARBA" id="ARBA00004141"/>
    </source>
</evidence>
<gene>
    <name evidence="13" type="ORF">B0T22DRAFT_517516</name>
</gene>
<comment type="caution">
    <text evidence="13">The sequence shown here is derived from an EMBL/GenBank/DDBJ whole genome shotgun (WGS) entry which is preliminary data.</text>
</comment>
<feature type="transmembrane region" description="Helical" evidence="12">
    <location>
        <begin position="113"/>
        <end position="134"/>
    </location>
</feature>
<evidence type="ECO:0000256" key="11">
    <source>
        <dbReference type="ARBA" id="ARBA00047375"/>
    </source>
</evidence>
<dbReference type="GO" id="GO:0042761">
    <property type="term" value="P:very long-chain fatty acid biosynthetic process"/>
    <property type="evidence" value="ECO:0007669"/>
    <property type="project" value="TreeGrafter"/>
</dbReference>
<evidence type="ECO:0000256" key="7">
    <source>
        <dbReference type="ARBA" id="ARBA00022989"/>
    </source>
</evidence>
<feature type="transmembrane region" description="Helical" evidence="12">
    <location>
        <begin position="32"/>
        <end position="52"/>
    </location>
</feature>
<dbReference type="Pfam" id="PF01151">
    <property type="entry name" value="ELO"/>
    <property type="match status" value="1"/>
</dbReference>
<keyword evidence="4 12" id="KW-0808">Transferase</keyword>
<accession>A0AAE0X5N1</accession>
<proteinExistence type="inferred from homology"/>
<keyword evidence="5 12" id="KW-0812">Transmembrane</keyword>
<evidence type="ECO:0000256" key="6">
    <source>
        <dbReference type="ARBA" id="ARBA00022832"/>
    </source>
</evidence>
<dbReference type="PANTHER" id="PTHR11157">
    <property type="entry name" value="FATTY ACID ACYL TRANSFERASE-RELATED"/>
    <property type="match status" value="1"/>
</dbReference>
<comment type="similarity">
    <text evidence="2 12">Belongs to the ELO family.</text>
</comment>
<evidence type="ECO:0000256" key="2">
    <source>
        <dbReference type="ARBA" id="ARBA00007263"/>
    </source>
</evidence>
<reference evidence="13" key="2">
    <citation type="submission" date="2023-06" db="EMBL/GenBank/DDBJ databases">
        <authorList>
            <consortium name="Lawrence Berkeley National Laboratory"/>
            <person name="Haridas S."/>
            <person name="Hensen N."/>
            <person name="Bonometti L."/>
            <person name="Westerberg I."/>
            <person name="Brannstrom I.O."/>
            <person name="Guillou S."/>
            <person name="Cros-Aarteil S."/>
            <person name="Calhoun S."/>
            <person name="Kuo A."/>
            <person name="Mondo S."/>
            <person name="Pangilinan J."/>
            <person name="Riley R."/>
            <person name="Labutti K."/>
            <person name="Andreopoulos B."/>
            <person name="Lipzen A."/>
            <person name="Chen C."/>
            <person name="Yanf M."/>
            <person name="Daum C."/>
            <person name="Ng V."/>
            <person name="Clum A."/>
            <person name="Steindorff A."/>
            <person name="Ohm R."/>
            <person name="Martin F."/>
            <person name="Silar P."/>
            <person name="Natvig D."/>
            <person name="Lalanne C."/>
            <person name="Gautier V."/>
            <person name="Ament-Velasquez S.L."/>
            <person name="Kruys A."/>
            <person name="Hutchinson M.I."/>
            <person name="Powell A.J."/>
            <person name="Barry K."/>
            <person name="Miller A.N."/>
            <person name="Grigoriev I.V."/>
            <person name="Debuchy R."/>
            <person name="Gladieux P."/>
            <person name="Thoren M.H."/>
            <person name="Johannesson H."/>
        </authorList>
    </citation>
    <scope>NUCLEOTIDE SEQUENCE</scope>
    <source>
        <strain evidence="13">CBS 314.62</strain>
    </source>
</reference>
<dbReference type="GO" id="GO:0005789">
    <property type="term" value="C:endoplasmic reticulum membrane"/>
    <property type="evidence" value="ECO:0007669"/>
    <property type="project" value="TreeGrafter"/>
</dbReference>
<dbReference type="GO" id="GO:0034626">
    <property type="term" value="P:fatty acid elongation, polyunsaturated fatty acid"/>
    <property type="evidence" value="ECO:0007669"/>
    <property type="project" value="TreeGrafter"/>
</dbReference>
<comment type="subcellular location">
    <subcellularLocation>
        <location evidence="1">Membrane</location>
        <topology evidence="1">Multi-pass membrane protein</topology>
    </subcellularLocation>
</comment>
<feature type="transmembrane region" description="Helical" evidence="12">
    <location>
        <begin position="166"/>
        <end position="185"/>
    </location>
</feature>
<evidence type="ECO:0000256" key="10">
    <source>
        <dbReference type="ARBA" id="ARBA00023160"/>
    </source>
</evidence>
<keyword evidence="6 12" id="KW-0276">Fatty acid metabolism</keyword>
<evidence type="ECO:0000256" key="3">
    <source>
        <dbReference type="ARBA" id="ARBA00022516"/>
    </source>
</evidence>
<keyword evidence="8 12" id="KW-0443">Lipid metabolism</keyword>
<name>A0AAE0X5N1_9PEZI</name>
<dbReference type="PANTHER" id="PTHR11157:SF134">
    <property type="entry name" value="ELONGATION OF FATTY ACIDS PROTEIN 1-RELATED"/>
    <property type="match status" value="1"/>
</dbReference>
<evidence type="ECO:0000256" key="9">
    <source>
        <dbReference type="ARBA" id="ARBA00023136"/>
    </source>
</evidence>
<dbReference type="GO" id="GO:0009922">
    <property type="term" value="F:fatty acid elongase activity"/>
    <property type="evidence" value="ECO:0007669"/>
    <property type="project" value="UniProtKB-EC"/>
</dbReference>
<dbReference type="GO" id="GO:0019367">
    <property type="term" value="P:fatty acid elongation, saturated fatty acid"/>
    <property type="evidence" value="ECO:0007669"/>
    <property type="project" value="TreeGrafter"/>
</dbReference>